<evidence type="ECO:0000313" key="2">
    <source>
        <dbReference type="EMBL" id="KAK2960364.1"/>
    </source>
</evidence>
<feature type="compositionally biased region" description="Polar residues" evidence="1">
    <location>
        <begin position="90"/>
        <end position="110"/>
    </location>
</feature>
<keyword evidence="3" id="KW-1185">Reference proteome</keyword>
<reference evidence="2 3" key="1">
    <citation type="journal article" date="2022" name="bioRxiv">
        <title>Genomics of Preaxostyla Flagellates Illuminates Evolutionary Transitions and the Path Towards Mitochondrial Loss.</title>
        <authorList>
            <person name="Novak L.V.F."/>
            <person name="Treitli S.C."/>
            <person name="Pyrih J."/>
            <person name="Halakuc P."/>
            <person name="Pipaliya S.V."/>
            <person name="Vacek V."/>
            <person name="Brzon O."/>
            <person name="Soukal P."/>
            <person name="Eme L."/>
            <person name="Dacks J.B."/>
            <person name="Karnkowska A."/>
            <person name="Elias M."/>
            <person name="Hampl V."/>
        </authorList>
    </citation>
    <scope>NUCLEOTIDE SEQUENCE [LARGE SCALE GENOMIC DNA]</scope>
    <source>
        <strain evidence="2">NAU3</strain>
        <tissue evidence="2">Gut</tissue>
    </source>
</reference>
<gene>
    <name evidence="2" type="ORF">BLNAU_4581</name>
</gene>
<name>A0ABQ9Y9N1_9EUKA</name>
<organism evidence="2 3">
    <name type="scientific">Blattamonas nauphoetae</name>
    <dbReference type="NCBI Taxonomy" id="2049346"/>
    <lineage>
        <taxon>Eukaryota</taxon>
        <taxon>Metamonada</taxon>
        <taxon>Preaxostyla</taxon>
        <taxon>Oxymonadida</taxon>
        <taxon>Blattamonas</taxon>
    </lineage>
</organism>
<evidence type="ECO:0000256" key="1">
    <source>
        <dbReference type="SAM" id="MobiDB-lite"/>
    </source>
</evidence>
<dbReference type="Proteomes" id="UP001281761">
    <property type="component" value="Unassembled WGS sequence"/>
</dbReference>
<evidence type="ECO:0000313" key="3">
    <source>
        <dbReference type="Proteomes" id="UP001281761"/>
    </source>
</evidence>
<sequence>MIVGTGDGHLGVFDERMGQFMGTTQDQKELNRLRGSDSANTNSEPIRPPATIINGFMNRTNSDRHPVSDGRLFYQSEMMNRSSQREEARSPSQEDWNMDSLTSSQTSSDEQYPAHIEQNHPTEETIENQFEDTLIRQHRTGIARIPMSLYTLSLNPSRTQLMLGGGPIYYSLSGHYVGVW</sequence>
<proteinExistence type="predicted"/>
<protein>
    <submittedName>
        <fullName evidence="2">Uncharacterized protein</fullName>
    </submittedName>
</protein>
<comment type="caution">
    <text evidence="2">The sequence shown here is derived from an EMBL/GenBank/DDBJ whole genome shotgun (WGS) entry which is preliminary data.</text>
</comment>
<accession>A0ABQ9Y9N1</accession>
<feature type="region of interest" description="Disordered" evidence="1">
    <location>
        <begin position="34"/>
        <end position="114"/>
    </location>
</feature>
<dbReference type="EMBL" id="JARBJD010000023">
    <property type="protein sequence ID" value="KAK2960364.1"/>
    <property type="molecule type" value="Genomic_DNA"/>
</dbReference>